<evidence type="ECO:0000256" key="3">
    <source>
        <dbReference type="ARBA" id="ARBA00022801"/>
    </source>
</evidence>
<dbReference type="EMBL" id="WBZC01000010">
    <property type="protein sequence ID" value="KAB3537372.1"/>
    <property type="molecule type" value="Genomic_DNA"/>
</dbReference>
<comment type="caution">
    <text evidence="6">The sequence shown here is derived from an EMBL/GenBank/DDBJ whole genome shotgun (WGS) entry which is preliminary data.</text>
</comment>
<keyword evidence="6" id="KW-0645">Protease</keyword>
<evidence type="ECO:0000259" key="4">
    <source>
        <dbReference type="Pfam" id="PF00557"/>
    </source>
</evidence>
<dbReference type="InterPro" id="IPR001131">
    <property type="entry name" value="Peptidase_M24B_aminopep-P_CS"/>
</dbReference>
<evidence type="ECO:0000313" key="7">
    <source>
        <dbReference type="Proteomes" id="UP000432715"/>
    </source>
</evidence>
<dbReference type="InterPro" id="IPR000587">
    <property type="entry name" value="Creatinase_N"/>
</dbReference>
<name>A0A6I0FAG6_9FIRM</name>
<gene>
    <name evidence="6" type="ORF">F8154_03520</name>
</gene>
<evidence type="ECO:0000256" key="2">
    <source>
        <dbReference type="ARBA" id="ARBA00022723"/>
    </source>
</evidence>
<keyword evidence="6" id="KW-0031">Aminopeptidase</keyword>
<dbReference type="InterPro" id="IPR029149">
    <property type="entry name" value="Creatin/AminoP/Spt16_N"/>
</dbReference>
<organism evidence="6 7">
    <name type="scientific">Alkaliphilus pronyensis</name>
    <dbReference type="NCBI Taxonomy" id="1482732"/>
    <lineage>
        <taxon>Bacteria</taxon>
        <taxon>Bacillati</taxon>
        <taxon>Bacillota</taxon>
        <taxon>Clostridia</taxon>
        <taxon>Peptostreptococcales</taxon>
        <taxon>Natronincolaceae</taxon>
        <taxon>Alkaliphilus</taxon>
    </lineage>
</organism>
<dbReference type="CDD" id="cd01092">
    <property type="entry name" value="APP-like"/>
    <property type="match status" value="1"/>
</dbReference>
<dbReference type="Gene3D" id="3.40.350.10">
    <property type="entry name" value="Creatinase/prolidase N-terminal domain"/>
    <property type="match status" value="1"/>
</dbReference>
<evidence type="ECO:0000256" key="1">
    <source>
        <dbReference type="ARBA" id="ARBA00008766"/>
    </source>
</evidence>
<sequence>MSRIEGIRSLLKELDIDGILLFKPENRLYSSGFTGSTGYALITENSAKFLTDFRYLEQAKEQCPDFEIVEISRVKPLTDVLKGLSIKTLGFEEDFVTYSQYNDFCQKLEDVKLVPLDGGILKLRSVKSKEELQIIEKAADITDLAFQHILNFIKPGQKETDVALELEYYMKKNGASKVSFESIVASGKRSALPHGVASEKIIEAGDLVTLDFGCTYKGYASDMTRTLIIGKATEKQKEIYNIVLDAQIKSLNAVKPGLTGKELDKVARDYITDKGYGEYFGHGLGHGVGLNVHELPHVNHIGDVPMEPGMVLTIEPGIYLPNYGGVRIEDLVVVTENGFRVLSKSTKELIEL</sequence>
<dbReference type="FunFam" id="3.90.230.10:FF:000014">
    <property type="entry name" value="Aminopeptidase P family protein"/>
    <property type="match status" value="1"/>
</dbReference>
<evidence type="ECO:0000259" key="5">
    <source>
        <dbReference type="Pfam" id="PF01321"/>
    </source>
</evidence>
<dbReference type="RefSeq" id="WP_151860204.1">
    <property type="nucleotide sequence ID" value="NZ_WBZC01000010.1"/>
</dbReference>
<accession>A0A6I0FAG6</accession>
<dbReference type="OrthoDB" id="9806388at2"/>
<dbReference type="GO" id="GO:0008235">
    <property type="term" value="F:metalloexopeptidase activity"/>
    <property type="evidence" value="ECO:0007669"/>
    <property type="project" value="UniProtKB-ARBA"/>
</dbReference>
<keyword evidence="3" id="KW-0378">Hydrolase</keyword>
<dbReference type="Gene3D" id="3.90.230.10">
    <property type="entry name" value="Creatinase/methionine aminopeptidase superfamily"/>
    <property type="match status" value="1"/>
</dbReference>
<keyword evidence="2" id="KW-0479">Metal-binding</keyword>
<feature type="domain" description="Creatinase N-terminal" evidence="5">
    <location>
        <begin position="3"/>
        <end position="126"/>
    </location>
</feature>
<dbReference type="PANTHER" id="PTHR46112">
    <property type="entry name" value="AMINOPEPTIDASE"/>
    <property type="match status" value="1"/>
</dbReference>
<dbReference type="SUPFAM" id="SSF55920">
    <property type="entry name" value="Creatinase/aminopeptidase"/>
    <property type="match status" value="1"/>
</dbReference>
<dbReference type="GO" id="GO:0046872">
    <property type="term" value="F:metal ion binding"/>
    <property type="evidence" value="ECO:0007669"/>
    <property type="project" value="UniProtKB-KW"/>
</dbReference>
<dbReference type="Proteomes" id="UP000432715">
    <property type="component" value="Unassembled WGS sequence"/>
</dbReference>
<dbReference type="Pfam" id="PF01321">
    <property type="entry name" value="Creatinase_N"/>
    <property type="match status" value="1"/>
</dbReference>
<comment type="similarity">
    <text evidence="1">Belongs to the peptidase M24B family.</text>
</comment>
<dbReference type="PANTHER" id="PTHR46112:SF3">
    <property type="entry name" value="AMINOPEPTIDASE YPDF"/>
    <property type="match status" value="1"/>
</dbReference>
<dbReference type="AlphaFoldDB" id="A0A6I0FAG6"/>
<dbReference type="Pfam" id="PF00557">
    <property type="entry name" value="Peptidase_M24"/>
    <property type="match status" value="1"/>
</dbReference>
<dbReference type="PRINTS" id="PR00599">
    <property type="entry name" value="MAPEPTIDASE"/>
</dbReference>
<reference evidence="6 7" key="1">
    <citation type="submission" date="2019-10" db="EMBL/GenBank/DDBJ databases">
        <title>Alkaliphilus serpentinus sp. nov. and Alkaliphilus pronyensis sp. nov., two novel anaerobic alkaliphilic species isolated from the serpentinized-hosted hydrothermal field of the Prony Bay (New Caledonia).</title>
        <authorList>
            <person name="Postec A."/>
        </authorList>
    </citation>
    <scope>NUCLEOTIDE SEQUENCE [LARGE SCALE GENOMIC DNA]</scope>
    <source>
        <strain evidence="6 7">LacV</strain>
    </source>
</reference>
<feature type="domain" description="Peptidase M24" evidence="4">
    <location>
        <begin position="134"/>
        <end position="336"/>
    </location>
</feature>
<keyword evidence="7" id="KW-1185">Reference proteome</keyword>
<dbReference type="InterPro" id="IPR001714">
    <property type="entry name" value="Pept_M24_MAP"/>
</dbReference>
<protein>
    <submittedName>
        <fullName evidence="6">Aminopeptidase P family protein</fullName>
    </submittedName>
</protein>
<dbReference type="InterPro" id="IPR050659">
    <property type="entry name" value="Peptidase_M24B"/>
</dbReference>
<evidence type="ECO:0000313" key="6">
    <source>
        <dbReference type="EMBL" id="KAB3537372.1"/>
    </source>
</evidence>
<dbReference type="GO" id="GO:0004177">
    <property type="term" value="F:aminopeptidase activity"/>
    <property type="evidence" value="ECO:0007669"/>
    <property type="project" value="UniProtKB-KW"/>
</dbReference>
<proteinExistence type="inferred from homology"/>
<dbReference type="InterPro" id="IPR000994">
    <property type="entry name" value="Pept_M24"/>
</dbReference>
<dbReference type="InterPro" id="IPR036005">
    <property type="entry name" value="Creatinase/aminopeptidase-like"/>
</dbReference>
<dbReference type="PROSITE" id="PS00491">
    <property type="entry name" value="PROLINE_PEPTIDASE"/>
    <property type="match status" value="1"/>
</dbReference>